<sequence>MLENASSVGRAAGVALIDRVPLYVTRLLGMDLIVEGPGDNALKDDYAVLLTDGPVRAAREQAAGRRPAKVLRRTLSISPLGRELWEACRP</sequence>
<accession>H0E2M7</accession>
<dbReference type="Proteomes" id="UP000005143">
    <property type="component" value="Unassembled WGS sequence"/>
</dbReference>
<protein>
    <submittedName>
        <fullName evidence="1">Uncharacterized protein</fullName>
    </submittedName>
</protein>
<proteinExistence type="predicted"/>
<dbReference type="EMBL" id="AGUD01000049">
    <property type="protein sequence ID" value="EHN12041.1"/>
    <property type="molecule type" value="Genomic_DNA"/>
</dbReference>
<evidence type="ECO:0000313" key="1">
    <source>
        <dbReference type="EMBL" id="EHN12041.1"/>
    </source>
</evidence>
<dbReference type="AlphaFoldDB" id="H0E2M7"/>
<organism evidence="1 2">
    <name type="scientific">Patulibacter medicamentivorans</name>
    <dbReference type="NCBI Taxonomy" id="1097667"/>
    <lineage>
        <taxon>Bacteria</taxon>
        <taxon>Bacillati</taxon>
        <taxon>Actinomycetota</taxon>
        <taxon>Thermoleophilia</taxon>
        <taxon>Solirubrobacterales</taxon>
        <taxon>Patulibacteraceae</taxon>
        <taxon>Patulibacter</taxon>
    </lineage>
</organism>
<dbReference type="Pfam" id="PF14337">
    <property type="entry name" value="Abi_alpha"/>
    <property type="match status" value="1"/>
</dbReference>
<dbReference type="Gene3D" id="3.30.110.190">
    <property type="match status" value="1"/>
</dbReference>
<evidence type="ECO:0000313" key="2">
    <source>
        <dbReference type="Proteomes" id="UP000005143"/>
    </source>
</evidence>
<name>H0E2M7_9ACTN</name>
<dbReference type="InterPro" id="IPR025506">
    <property type="entry name" value="Abi_alpha"/>
</dbReference>
<gene>
    <name evidence="1" type="ORF">PAI11_10400</name>
</gene>
<keyword evidence="2" id="KW-1185">Reference proteome</keyword>
<comment type="caution">
    <text evidence="1">The sequence shown here is derived from an EMBL/GenBank/DDBJ whole genome shotgun (WGS) entry which is preliminary data.</text>
</comment>
<reference evidence="1 2" key="1">
    <citation type="journal article" date="2013" name="Biodegradation">
        <title>Quantitative proteomic analysis of ibuprofen-degrading Patulibacter sp. strain I11.</title>
        <authorList>
            <person name="Almeida B."/>
            <person name="Kjeldal H."/>
            <person name="Lolas I."/>
            <person name="Knudsen A.D."/>
            <person name="Carvalho G."/>
            <person name="Nielsen K.L."/>
            <person name="Barreto Crespo M.T."/>
            <person name="Stensballe A."/>
            <person name="Nielsen J.L."/>
        </authorList>
    </citation>
    <scope>NUCLEOTIDE SEQUENCE [LARGE SCALE GENOMIC DNA]</scope>
    <source>
        <strain evidence="1 2">I11</strain>
    </source>
</reference>